<reference evidence="1 2" key="1">
    <citation type="submission" date="2015-09" db="EMBL/GenBank/DDBJ databases">
        <title>Aphanizomenon flos-aquae WA102.</title>
        <authorList>
            <person name="Driscoll C."/>
        </authorList>
    </citation>
    <scope>NUCLEOTIDE SEQUENCE [LARGE SCALE GENOMIC DNA]</scope>
    <source>
        <strain evidence="1">WA102</strain>
    </source>
</reference>
<evidence type="ECO:0000313" key="1">
    <source>
        <dbReference type="EMBL" id="OBQ45564.1"/>
    </source>
</evidence>
<protein>
    <submittedName>
        <fullName evidence="1">Uncharacterized protein</fullName>
    </submittedName>
</protein>
<name>A0A1B7X878_APHFL</name>
<organism evidence="1 2">
    <name type="scientific">Aphanizomenon flos-aquae WA102</name>
    <dbReference type="NCBI Taxonomy" id="1710896"/>
    <lineage>
        <taxon>Bacteria</taxon>
        <taxon>Bacillati</taxon>
        <taxon>Cyanobacteriota</taxon>
        <taxon>Cyanophyceae</taxon>
        <taxon>Nostocales</taxon>
        <taxon>Aphanizomenonaceae</taxon>
        <taxon>Aphanizomenon</taxon>
    </lineage>
</organism>
<accession>A0A1B7X878</accession>
<gene>
    <name evidence="1" type="ORF">AN484_00905</name>
</gene>
<dbReference type="EMBL" id="LJOW01000002">
    <property type="protein sequence ID" value="OBQ45564.1"/>
    <property type="molecule type" value="Genomic_DNA"/>
</dbReference>
<evidence type="ECO:0000313" key="2">
    <source>
        <dbReference type="Proteomes" id="UP000092093"/>
    </source>
</evidence>
<proteinExistence type="predicted"/>
<dbReference type="Proteomes" id="UP000092093">
    <property type="component" value="Unassembled WGS sequence"/>
</dbReference>
<sequence length="101" mass="11939">MVCQESLRLRRWTGEPWATGLCIEMERKCGKKMITKHQKTKIIPLRFIGNICGGFAGNHLFKAMLLDEDGDNGWRYKYHGKMWVILNKPYILWGTYYILEK</sequence>
<dbReference type="AlphaFoldDB" id="A0A1B7X878"/>
<comment type="caution">
    <text evidence="1">The sequence shown here is derived from an EMBL/GenBank/DDBJ whole genome shotgun (WGS) entry which is preliminary data.</text>
</comment>